<dbReference type="EMBL" id="CATQJA010001741">
    <property type="protein sequence ID" value="CAJ0568457.1"/>
    <property type="molecule type" value="Genomic_DNA"/>
</dbReference>
<feature type="signal peptide" evidence="1">
    <location>
        <begin position="1"/>
        <end position="18"/>
    </location>
</feature>
<organism evidence="2 3">
    <name type="scientific">Mesorhabditis spiculigera</name>
    <dbReference type="NCBI Taxonomy" id="96644"/>
    <lineage>
        <taxon>Eukaryota</taxon>
        <taxon>Metazoa</taxon>
        <taxon>Ecdysozoa</taxon>
        <taxon>Nematoda</taxon>
        <taxon>Chromadorea</taxon>
        <taxon>Rhabditida</taxon>
        <taxon>Rhabditina</taxon>
        <taxon>Rhabditomorpha</taxon>
        <taxon>Rhabditoidea</taxon>
        <taxon>Rhabditidae</taxon>
        <taxon>Mesorhabditinae</taxon>
        <taxon>Mesorhabditis</taxon>
    </lineage>
</organism>
<evidence type="ECO:0000313" key="3">
    <source>
        <dbReference type="Proteomes" id="UP001177023"/>
    </source>
</evidence>
<evidence type="ECO:0000256" key="1">
    <source>
        <dbReference type="SAM" id="SignalP"/>
    </source>
</evidence>
<feature type="chain" id="PRO_5041316284" evidence="1">
    <location>
        <begin position="19"/>
        <end position="232"/>
    </location>
</feature>
<feature type="non-terminal residue" evidence="2">
    <location>
        <position position="1"/>
    </location>
</feature>
<keyword evidence="1" id="KW-0732">Signal</keyword>
<protein>
    <submittedName>
        <fullName evidence="2">Uncharacterized protein</fullName>
    </submittedName>
</protein>
<gene>
    <name evidence="2" type="ORF">MSPICULIGERA_LOCUS6975</name>
</gene>
<dbReference type="AlphaFoldDB" id="A0AA36CHG4"/>
<dbReference type="Proteomes" id="UP001177023">
    <property type="component" value="Unassembled WGS sequence"/>
</dbReference>
<comment type="caution">
    <text evidence="2">The sequence shown here is derived from an EMBL/GenBank/DDBJ whole genome shotgun (WGS) entry which is preliminary data.</text>
</comment>
<name>A0AA36CHG4_9BILA</name>
<evidence type="ECO:0000313" key="2">
    <source>
        <dbReference type="EMBL" id="CAJ0568457.1"/>
    </source>
</evidence>
<proteinExistence type="predicted"/>
<accession>A0AA36CHG4</accession>
<reference evidence="2" key="1">
    <citation type="submission" date="2023-06" db="EMBL/GenBank/DDBJ databases">
        <authorList>
            <person name="Delattre M."/>
        </authorList>
    </citation>
    <scope>NUCLEOTIDE SEQUENCE</scope>
    <source>
        <strain evidence="2">AF72</strain>
    </source>
</reference>
<keyword evidence="3" id="KW-1185">Reference proteome</keyword>
<sequence length="232" mass="25126">MLFVYLLVLVLYTAELTAPNTTLSPEFCAKRGCPDCVQISKVCYGKDDGPICALKRNLVDPEAPGCIFTGCPAGEAKIQLLTENTTCAPINRLVNGSLSTFWMWEHCTEQREIDCGTWAPLCVTADVLEDYNITRGGCIAIGCTDKPGTHPCTVEDGVECIPYDDLKTINSTWKGEQCIRATPEDKAAAAAANAAPEEKPQSPAKSSPANRIWITYISTLAVLATKLIINTY</sequence>